<gene>
    <name evidence="1" type="ORF">Cha6605_0965</name>
</gene>
<name>K9UCQ4_CHAP6</name>
<evidence type="ECO:0000313" key="1">
    <source>
        <dbReference type="EMBL" id="AFY92216.1"/>
    </source>
</evidence>
<reference evidence="1 2" key="1">
    <citation type="submission" date="2012-05" db="EMBL/GenBank/DDBJ databases">
        <title>Finished chromosome of genome of Chamaesiphon sp. PCC 6605.</title>
        <authorList>
            <consortium name="US DOE Joint Genome Institute"/>
            <person name="Gugger M."/>
            <person name="Coursin T."/>
            <person name="Rippka R."/>
            <person name="Tandeau De Marsac N."/>
            <person name="Huntemann M."/>
            <person name="Wei C.-L."/>
            <person name="Han J."/>
            <person name="Detter J.C."/>
            <person name="Han C."/>
            <person name="Tapia R."/>
            <person name="Chen A."/>
            <person name="Kyrpides N."/>
            <person name="Mavromatis K."/>
            <person name="Markowitz V."/>
            <person name="Szeto E."/>
            <person name="Ivanova N."/>
            <person name="Pagani I."/>
            <person name="Pati A."/>
            <person name="Goodwin L."/>
            <person name="Nordberg H.P."/>
            <person name="Cantor M.N."/>
            <person name="Hua S.X."/>
            <person name="Woyke T."/>
            <person name="Kerfeld C.A."/>
        </authorList>
    </citation>
    <scope>NUCLEOTIDE SEQUENCE [LARGE SCALE GENOMIC DNA]</scope>
    <source>
        <strain evidence="2">ATCC 27169 / PCC 6605</strain>
    </source>
</reference>
<dbReference type="KEGG" id="cmp:Cha6605_0965"/>
<accession>K9UCQ4</accession>
<keyword evidence="2" id="KW-1185">Reference proteome</keyword>
<dbReference type="AlphaFoldDB" id="K9UCQ4"/>
<sequence>MNDKNILFAIQKIVYYRQRSCDRFAVSVGVMWMQYYIEQSICLIQFFIV</sequence>
<dbReference type="EMBL" id="CP003600">
    <property type="protein sequence ID" value="AFY92216.1"/>
    <property type="molecule type" value="Genomic_DNA"/>
</dbReference>
<evidence type="ECO:0000313" key="2">
    <source>
        <dbReference type="Proteomes" id="UP000010366"/>
    </source>
</evidence>
<protein>
    <submittedName>
        <fullName evidence="1">Uncharacterized protein</fullName>
    </submittedName>
</protein>
<organism evidence="1 2">
    <name type="scientific">Chamaesiphon minutus (strain ATCC 27169 / PCC 6605)</name>
    <dbReference type="NCBI Taxonomy" id="1173020"/>
    <lineage>
        <taxon>Bacteria</taxon>
        <taxon>Bacillati</taxon>
        <taxon>Cyanobacteriota</taxon>
        <taxon>Cyanophyceae</taxon>
        <taxon>Gomontiellales</taxon>
        <taxon>Chamaesiphonaceae</taxon>
        <taxon>Chamaesiphon</taxon>
    </lineage>
</organism>
<dbReference type="HOGENOM" id="CLU_3133750_0_0_3"/>
<dbReference type="Proteomes" id="UP000010366">
    <property type="component" value="Chromosome"/>
</dbReference>
<proteinExistence type="predicted"/>
<dbReference type="STRING" id="1173020.Cha6605_0965"/>